<evidence type="ECO:0000256" key="5">
    <source>
        <dbReference type="ARBA" id="ARBA00022908"/>
    </source>
</evidence>
<dbReference type="EMBL" id="JAQLYE010000010">
    <property type="protein sequence ID" value="MDB8017812.1"/>
    <property type="molecule type" value="Genomic_DNA"/>
</dbReference>
<dbReference type="EMBL" id="VSTG01000001">
    <property type="protein sequence ID" value="TYL60200.1"/>
    <property type="molecule type" value="Genomic_DNA"/>
</dbReference>
<evidence type="ECO:0000313" key="14">
    <source>
        <dbReference type="EMBL" id="CUO21719.1"/>
    </source>
</evidence>
<dbReference type="Proteomes" id="UP000465607">
    <property type="component" value="Unassembled WGS sequence"/>
</dbReference>
<keyword evidence="2" id="KW-0963">Cytoplasm</keyword>
<evidence type="ECO:0000313" key="33">
    <source>
        <dbReference type="Proteomes" id="UP000286104"/>
    </source>
</evidence>
<dbReference type="EMBL" id="WKQV01000001">
    <property type="protein sequence ID" value="MSD25858.1"/>
    <property type="molecule type" value="Genomic_DNA"/>
</dbReference>
<dbReference type="Pfam" id="PF00589">
    <property type="entry name" value="Phage_integrase"/>
    <property type="match status" value="1"/>
</dbReference>
<evidence type="ECO:0000313" key="20">
    <source>
        <dbReference type="EMBL" id="NSC27105.1"/>
    </source>
</evidence>
<dbReference type="EMBL" id="CZAJ01000001">
    <property type="protein sequence ID" value="CUO57432.1"/>
    <property type="molecule type" value="Genomic_DNA"/>
</dbReference>
<accession>A0A0M6WL72</accession>
<evidence type="ECO:0000313" key="29">
    <source>
        <dbReference type="Proteomes" id="UP000095673"/>
    </source>
</evidence>
<reference evidence="25 34" key="6">
    <citation type="submission" date="2019-09" db="EMBL/GenBank/DDBJ databases">
        <title>Strain-level analysis of Eubacterium rectale using genomes from metagenomes.</title>
        <authorList>
            <person name="Karcher N."/>
            <person name="Segata N."/>
        </authorList>
    </citation>
    <scope>NUCLEOTIDE SEQUENCE [LARGE SCALE GENOMIC DNA]</scope>
    <source>
        <strain evidence="25 34">L2-21</strain>
    </source>
</reference>
<keyword evidence="8" id="KW-0131">Cell cycle</keyword>
<dbReference type="Proteomes" id="UP001212823">
    <property type="component" value="Unassembled WGS sequence"/>
</dbReference>
<dbReference type="GO" id="GO:0051301">
    <property type="term" value="P:cell division"/>
    <property type="evidence" value="ECO:0007669"/>
    <property type="project" value="UniProtKB-KW"/>
</dbReference>
<dbReference type="InterPro" id="IPR044068">
    <property type="entry name" value="CB"/>
</dbReference>
<dbReference type="SUPFAM" id="SSF56349">
    <property type="entry name" value="DNA breaking-rejoining enzymes"/>
    <property type="match status" value="1"/>
</dbReference>
<dbReference type="Proteomes" id="UP000283501">
    <property type="component" value="Unassembled WGS sequence"/>
</dbReference>
<reference evidence="30 31" key="3">
    <citation type="submission" date="2018-08" db="EMBL/GenBank/DDBJ databases">
        <title>A genome reference for cultivated species of the human gut microbiota.</title>
        <authorList>
            <person name="Zou Y."/>
            <person name="Xue W."/>
            <person name="Luo G."/>
        </authorList>
    </citation>
    <scope>NUCLEOTIDE SEQUENCE [LARGE SCALE GENOMIC DNA]</scope>
    <source>
        <strain evidence="24 30">AF36-2BH</strain>
        <strain evidence="23 31">AM26-2LB</strain>
        <strain evidence="22 32">AM30-13AC</strain>
        <strain evidence="21 33">AM36-3AA</strain>
    </source>
</reference>
<evidence type="ECO:0000256" key="8">
    <source>
        <dbReference type="ARBA" id="ARBA00023306"/>
    </source>
</evidence>
<evidence type="ECO:0000313" key="28">
    <source>
        <dbReference type="Proteomes" id="UP000095602"/>
    </source>
</evidence>
<evidence type="ECO:0000313" key="34">
    <source>
        <dbReference type="Proteomes" id="UP000324325"/>
    </source>
</evidence>
<dbReference type="GO" id="GO:0005737">
    <property type="term" value="C:cytoplasm"/>
    <property type="evidence" value="ECO:0007669"/>
    <property type="project" value="UniProtKB-SubCell"/>
</dbReference>
<dbReference type="Proteomes" id="UP000095673">
    <property type="component" value="Unassembled WGS sequence"/>
</dbReference>
<evidence type="ECO:0000256" key="7">
    <source>
        <dbReference type="ARBA" id="ARBA00023172"/>
    </source>
</evidence>
<name>A0A0M6WL72_9FIRM</name>
<dbReference type="PANTHER" id="PTHR30349:SF77">
    <property type="entry name" value="TYROSINE RECOMBINASE XERC"/>
    <property type="match status" value="1"/>
</dbReference>
<dbReference type="Proteomes" id="UP001197684">
    <property type="component" value="Unassembled WGS sequence"/>
</dbReference>
<comment type="subcellular location">
    <subcellularLocation>
        <location evidence="1">Cytoplasm</location>
    </subcellularLocation>
</comment>
<reference evidence="12" key="1">
    <citation type="submission" date="2015-05" db="EMBL/GenBank/DDBJ databases">
        <authorList>
            <person name="Wang D.B."/>
            <person name="Wang M."/>
        </authorList>
    </citation>
    <scope>NUCLEOTIDE SEQUENCE [LARGE SCALE GENOMIC DNA]</scope>
    <source>
        <strain evidence="12">T1-815</strain>
    </source>
</reference>
<dbReference type="PROSITE" id="PS51900">
    <property type="entry name" value="CB"/>
    <property type="match status" value="1"/>
</dbReference>
<reference evidence="20" key="8">
    <citation type="submission" date="2020-02" db="EMBL/GenBank/DDBJ databases">
        <authorList>
            <person name="Littmann E."/>
            <person name="Sorbara M."/>
        </authorList>
    </citation>
    <scope>NUCLEOTIDE SEQUENCE</scope>
    <source>
        <strain evidence="20">MSK.17.79</strain>
    </source>
</reference>
<evidence type="ECO:0000313" key="17">
    <source>
        <dbReference type="EMBL" id="MCB6959397.1"/>
    </source>
</evidence>
<keyword evidence="3" id="KW-0132">Cell division</keyword>
<dbReference type="EMBL" id="QRPB01000001">
    <property type="protein sequence ID" value="RHL83233.1"/>
    <property type="molecule type" value="Genomic_DNA"/>
</dbReference>
<dbReference type="Proteomes" id="UP001193670">
    <property type="component" value="Unassembled WGS sequence"/>
</dbReference>
<evidence type="ECO:0000313" key="18">
    <source>
        <dbReference type="EMBL" id="MDB8017812.1"/>
    </source>
</evidence>
<dbReference type="EMBL" id="QSKY01000004">
    <property type="protein sequence ID" value="RHF06742.1"/>
    <property type="molecule type" value="Genomic_DNA"/>
</dbReference>
<dbReference type="EMBL" id="CVRQ01000017">
    <property type="protein sequence ID" value="CRL36508.1"/>
    <property type="molecule type" value="Genomic_DNA"/>
</dbReference>
<dbReference type="GO" id="GO:0007059">
    <property type="term" value="P:chromosome segregation"/>
    <property type="evidence" value="ECO:0007669"/>
    <property type="project" value="UniProtKB-KW"/>
</dbReference>
<dbReference type="Gene3D" id="1.10.150.130">
    <property type="match status" value="1"/>
</dbReference>
<dbReference type="PANTHER" id="PTHR30349">
    <property type="entry name" value="PHAGE INTEGRASE-RELATED"/>
    <property type="match status" value="1"/>
</dbReference>
<evidence type="ECO:0000313" key="30">
    <source>
        <dbReference type="Proteomes" id="UP000266698"/>
    </source>
</evidence>
<dbReference type="Proteomes" id="UP000095602">
    <property type="component" value="Unassembled WGS sequence"/>
</dbReference>
<dbReference type="AlphaFoldDB" id="A0A0M6WL72"/>
<dbReference type="Proteomes" id="UP001197741">
    <property type="component" value="Unassembled WGS sequence"/>
</dbReference>
<dbReference type="GO" id="GO:0006310">
    <property type="term" value="P:DNA recombination"/>
    <property type="evidence" value="ECO:0007669"/>
    <property type="project" value="UniProtKB-KW"/>
</dbReference>
<dbReference type="EMBL" id="JAAILW010000011">
    <property type="protein sequence ID" value="NSC27105.1"/>
    <property type="molecule type" value="Genomic_DNA"/>
</dbReference>
<dbReference type="InterPro" id="IPR013762">
    <property type="entry name" value="Integrase-like_cat_sf"/>
</dbReference>
<reference evidence="25 34" key="5">
    <citation type="submission" date="2019-08" db="EMBL/GenBank/DDBJ databases">
        <authorList>
            <person name="Duncan S."/>
            <person name="Walker A."/>
        </authorList>
    </citation>
    <scope>NUCLEOTIDE SEQUENCE [LARGE SCALE GENOMIC DNA]</scope>
    <source>
        <strain evidence="25 34">L2-21</strain>
    </source>
</reference>
<reference evidence="26" key="2">
    <citation type="submission" date="2015-05" db="EMBL/GenBank/DDBJ databases">
        <authorList>
            <consortium name="Pathogen Informatics"/>
        </authorList>
    </citation>
    <scope>NUCLEOTIDE SEQUENCE [LARGE SCALE GENOMIC DNA]</scope>
    <source>
        <strain evidence="14 27">2789STDY5608860</strain>
        <strain evidence="15 28">2789STDY5834884</strain>
        <strain evidence="13 29">2789STDY5834968</strain>
        <strain evidence="26">T1-815</strain>
    </source>
</reference>
<reference evidence="20" key="7">
    <citation type="journal article" date="2020" name="Cell Host Microbe">
        <title>Functional and Genomic Variation between Human-Derived Isolates of Lachnospiraceae Reveals Inter- and Intra-Species Diversity.</title>
        <authorList>
            <person name="Sorbara M.T."/>
            <person name="Littmann E.R."/>
            <person name="Fontana E."/>
            <person name="Moody T.U."/>
            <person name="Kohout C.E."/>
            <person name="Gjonbalaj M."/>
            <person name="Eaton V."/>
            <person name="Seok R."/>
            <person name="Leiner I.M."/>
            <person name="Pamer E.G."/>
        </authorList>
    </citation>
    <scope>NUCLEOTIDE SEQUENCE</scope>
    <source>
        <strain evidence="20">MSK.17.79</strain>
    </source>
</reference>
<dbReference type="GeneID" id="86988507"/>
<evidence type="ECO:0000313" key="16">
    <source>
        <dbReference type="EMBL" id="MCB6938695.1"/>
    </source>
</evidence>
<evidence type="ECO:0000313" key="27">
    <source>
        <dbReference type="Proteomes" id="UP000095384"/>
    </source>
</evidence>
<reference evidence="19 35" key="4">
    <citation type="journal article" date="2019" name="Nat. Med.">
        <title>A library of human gut bacterial isolates paired with longitudinal multiomics data enables mechanistic microbiome research.</title>
        <authorList>
            <person name="Poyet M."/>
            <person name="Groussin M."/>
            <person name="Gibbons S.M."/>
            <person name="Avila-Pacheco J."/>
            <person name="Jiang X."/>
            <person name="Kearney S.M."/>
            <person name="Perrotta A.R."/>
            <person name="Berdy B."/>
            <person name="Zhao S."/>
            <person name="Lieberman T.D."/>
            <person name="Swanson P.K."/>
            <person name="Smith M."/>
            <person name="Roesemann S."/>
            <person name="Alexander J.E."/>
            <person name="Rich S.A."/>
            <person name="Livny J."/>
            <person name="Vlamakis H."/>
            <person name="Clish C."/>
            <person name="Bullock K."/>
            <person name="Deik A."/>
            <person name="Scott J."/>
            <person name="Pierce K.A."/>
            <person name="Xavier R.J."/>
            <person name="Alm E.J."/>
        </authorList>
    </citation>
    <scope>NUCLEOTIDE SEQUENCE [LARGE SCALE GENOMIC DNA]</scope>
    <source>
        <strain evidence="19 35">BIOML-A5</strain>
    </source>
</reference>
<dbReference type="EMBL" id="CYXM01000002">
    <property type="protein sequence ID" value="CUM80286.1"/>
    <property type="molecule type" value="Genomic_DNA"/>
</dbReference>
<keyword evidence="26" id="KW-1185">Reference proteome</keyword>
<dbReference type="Proteomes" id="UP000284835">
    <property type="component" value="Unassembled WGS sequence"/>
</dbReference>
<organism evidence="12 26">
    <name type="scientific">Agathobacter rectalis</name>
    <dbReference type="NCBI Taxonomy" id="39491"/>
    <lineage>
        <taxon>Bacteria</taxon>
        <taxon>Bacillati</taxon>
        <taxon>Bacillota</taxon>
        <taxon>Clostridia</taxon>
        <taxon>Lachnospirales</taxon>
        <taxon>Lachnospiraceae</taxon>
        <taxon>Agathobacter</taxon>
    </lineage>
</organism>
<gene>
    <name evidence="13" type="primary">xerC_2</name>
    <name evidence="15" type="synonym">xerC</name>
    <name evidence="24" type="ORF">DW001_00695</name>
    <name evidence="23" type="ORF">DW703_04465</name>
    <name evidence="22" type="ORF">DW775_09725</name>
    <name evidence="21" type="ORF">DW848_08420</name>
    <name evidence="14" type="ORF">ERS852417_01832</name>
    <name evidence="15" type="ORF">ERS852497_00107</name>
    <name evidence="13" type="ORF">ERS852580_00615</name>
    <name evidence="25" type="ORF">FYL37_00935</name>
    <name evidence="20" type="ORF">G4319_07070</name>
    <name evidence="19" type="ORF">GKE44_01415</name>
    <name evidence="16" type="ORF">LIZ56_09780</name>
    <name evidence="17" type="ORF">LIZ82_00600</name>
    <name evidence="18" type="ORF">PNE45_07175</name>
    <name evidence="12" type="ORF">T1815_13551</name>
</gene>
<evidence type="ECO:0000313" key="26">
    <source>
        <dbReference type="Proteomes" id="UP000049472"/>
    </source>
</evidence>
<keyword evidence="7" id="KW-0233">DNA recombination</keyword>
<evidence type="ECO:0000256" key="9">
    <source>
        <dbReference type="PROSITE-ProRule" id="PRU01248"/>
    </source>
</evidence>
<dbReference type="EMBL" id="CYYW01000011">
    <property type="protein sequence ID" value="CUO21719.1"/>
    <property type="molecule type" value="Genomic_DNA"/>
</dbReference>
<dbReference type="InterPro" id="IPR002104">
    <property type="entry name" value="Integrase_catalytic"/>
</dbReference>
<evidence type="ECO:0000259" key="11">
    <source>
        <dbReference type="PROSITE" id="PS51900"/>
    </source>
</evidence>
<dbReference type="Proteomes" id="UP000324325">
    <property type="component" value="Unassembled WGS sequence"/>
</dbReference>
<protein>
    <submittedName>
        <fullName evidence="12 21">Integrase</fullName>
    </submittedName>
    <submittedName>
        <fullName evidence="13">Tyrosine recombinase XerC</fullName>
    </submittedName>
    <submittedName>
        <fullName evidence="16">Tyrosine-type recombinase/integrase</fullName>
    </submittedName>
</protein>
<sequence length="349" mass="40542">MKDKAYYEDVNIKNELKLRDMIQKLPKFCMDFFIGIDADKSSRTKIAYAYDLQTFFEYMKSANPSLKKYDIRDYPISLLDQISPSDIEEYLFYLKYYEKDGVVHTNDERGIKRKLASLRTFYNFYFRKEFIDTNPASKVTLPKIHEKNIIRLDTDEVAQLLDEVESGDSLSKNQQRFHEKTKVRDLALMTLLLGTGIRVSECVGLDMDDVDFKNNGIKVHRKGGADVIVYFGDEVRDALLSYWEERSIITPAEGHANALFLSLQRKRISVRSVENLVKKYSRLVTTVKNITPHKLRSTYGTTLYQETGDIYLVADVLGHKDVNTTRKHYAAQEDSRRRAAARVVHLRED</sequence>
<dbReference type="Proteomes" id="UP000049472">
    <property type="component" value="Unassembled WGS sequence"/>
</dbReference>
<dbReference type="OrthoDB" id="283809at2"/>
<dbReference type="RefSeq" id="WP_012742546.1">
    <property type="nucleotide sequence ID" value="NZ_AP031452.1"/>
</dbReference>
<evidence type="ECO:0000313" key="35">
    <source>
        <dbReference type="Proteomes" id="UP000465607"/>
    </source>
</evidence>
<dbReference type="GO" id="GO:0015074">
    <property type="term" value="P:DNA integration"/>
    <property type="evidence" value="ECO:0007669"/>
    <property type="project" value="UniProtKB-KW"/>
</dbReference>
<dbReference type="EMBL" id="QSHU01000009">
    <property type="protein sequence ID" value="RHC39333.1"/>
    <property type="molecule type" value="Genomic_DNA"/>
</dbReference>
<dbReference type="Proteomes" id="UP000286104">
    <property type="component" value="Unassembled WGS sequence"/>
</dbReference>
<dbReference type="EMBL" id="JAJCJK010000013">
    <property type="protein sequence ID" value="MCB6938695.1"/>
    <property type="molecule type" value="Genomic_DNA"/>
</dbReference>
<evidence type="ECO:0000313" key="24">
    <source>
        <dbReference type="EMBL" id="RHL83233.1"/>
    </source>
</evidence>
<dbReference type="EMBL" id="JAJCJQ010000001">
    <property type="protein sequence ID" value="MCB6959397.1"/>
    <property type="molecule type" value="Genomic_DNA"/>
</dbReference>
<evidence type="ECO:0000256" key="4">
    <source>
        <dbReference type="ARBA" id="ARBA00022829"/>
    </source>
</evidence>
<evidence type="ECO:0000313" key="25">
    <source>
        <dbReference type="EMBL" id="TYL60200.1"/>
    </source>
</evidence>
<feature type="domain" description="Tyr recombinase" evidence="10">
    <location>
        <begin position="147"/>
        <end position="342"/>
    </location>
</feature>
<keyword evidence="6 9" id="KW-0238">DNA-binding</keyword>
<dbReference type="PROSITE" id="PS51898">
    <property type="entry name" value="TYR_RECOMBINASE"/>
    <property type="match status" value="1"/>
</dbReference>
<evidence type="ECO:0000313" key="12">
    <source>
        <dbReference type="EMBL" id="CRL36508.1"/>
    </source>
</evidence>
<evidence type="ECO:0000256" key="1">
    <source>
        <dbReference type="ARBA" id="ARBA00004496"/>
    </source>
</evidence>
<dbReference type="InterPro" id="IPR011010">
    <property type="entry name" value="DNA_brk_join_enz"/>
</dbReference>
<keyword evidence="4" id="KW-0159">Chromosome partition</keyword>
<evidence type="ECO:0000313" key="31">
    <source>
        <dbReference type="Proteomes" id="UP000283501"/>
    </source>
</evidence>
<evidence type="ECO:0000256" key="2">
    <source>
        <dbReference type="ARBA" id="ARBA00022490"/>
    </source>
</evidence>
<dbReference type="GO" id="GO:0003677">
    <property type="term" value="F:DNA binding"/>
    <property type="evidence" value="ECO:0007669"/>
    <property type="project" value="UniProtKB-UniRule"/>
</dbReference>
<evidence type="ECO:0000313" key="15">
    <source>
        <dbReference type="EMBL" id="CUO57432.1"/>
    </source>
</evidence>
<evidence type="ECO:0000313" key="21">
    <source>
        <dbReference type="EMBL" id="RHC39333.1"/>
    </source>
</evidence>
<dbReference type="Gene3D" id="1.10.443.10">
    <property type="entry name" value="Intergrase catalytic core"/>
    <property type="match status" value="1"/>
</dbReference>
<evidence type="ECO:0000313" key="13">
    <source>
        <dbReference type="EMBL" id="CUM80286.1"/>
    </source>
</evidence>
<evidence type="ECO:0000259" key="10">
    <source>
        <dbReference type="PROSITE" id="PS51898"/>
    </source>
</evidence>
<evidence type="ECO:0000313" key="22">
    <source>
        <dbReference type="EMBL" id="RHD93800.1"/>
    </source>
</evidence>
<reference evidence="18" key="10">
    <citation type="submission" date="2023-01" db="EMBL/GenBank/DDBJ databases">
        <title>Human gut microbiome strain richness.</title>
        <authorList>
            <person name="Chen-Liaw A."/>
        </authorList>
    </citation>
    <scope>NUCLEOTIDE SEQUENCE</scope>
    <source>
        <strain evidence="18">1001283st1_D2_1001283B150209_150212</strain>
    </source>
</reference>
<dbReference type="InterPro" id="IPR050090">
    <property type="entry name" value="Tyrosine_recombinase_XerCD"/>
</dbReference>
<keyword evidence="5" id="KW-0229">DNA integration</keyword>
<feature type="domain" description="Core-binding (CB)" evidence="11">
    <location>
        <begin position="16"/>
        <end position="126"/>
    </location>
</feature>
<dbReference type="OMA" id="YDRDRHN"/>
<evidence type="ECO:0000313" key="32">
    <source>
        <dbReference type="Proteomes" id="UP000284835"/>
    </source>
</evidence>
<dbReference type="InterPro" id="IPR010998">
    <property type="entry name" value="Integrase_recombinase_N"/>
</dbReference>
<evidence type="ECO:0000313" key="23">
    <source>
        <dbReference type="EMBL" id="RHF06742.1"/>
    </source>
</evidence>
<dbReference type="Proteomes" id="UP000266698">
    <property type="component" value="Unassembled WGS sequence"/>
</dbReference>
<reference evidence="16" key="9">
    <citation type="submission" date="2021-10" db="EMBL/GenBank/DDBJ databases">
        <title>Collection of gut derived symbiotic bacterial strains cultured from healthy donors.</title>
        <authorList>
            <person name="Lin H."/>
            <person name="Littmann E."/>
            <person name="Kohout C."/>
            <person name="Pamer E.G."/>
        </authorList>
    </citation>
    <scope>NUCLEOTIDE SEQUENCE</scope>
    <source>
        <strain evidence="17">DFI.7.28A</strain>
        <strain evidence="16">DFI.9.42</strain>
    </source>
</reference>
<evidence type="ECO:0000256" key="3">
    <source>
        <dbReference type="ARBA" id="ARBA00022618"/>
    </source>
</evidence>
<evidence type="ECO:0000256" key="6">
    <source>
        <dbReference type="ARBA" id="ARBA00023125"/>
    </source>
</evidence>
<dbReference type="Proteomes" id="UP000095384">
    <property type="component" value="Unassembled WGS sequence"/>
</dbReference>
<evidence type="ECO:0000313" key="19">
    <source>
        <dbReference type="EMBL" id="MSD25858.1"/>
    </source>
</evidence>
<proteinExistence type="predicted"/>
<dbReference type="EMBL" id="QSJS01000011">
    <property type="protein sequence ID" value="RHD93800.1"/>
    <property type="molecule type" value="Genomic_DNA"/>
</dbReference>